<dbReference type="SMART" id="SM00369">
    <property type="entry name" value="LRR_TYP"/>
    <property type="match status" value="9"/>
</dbReference>
<evidence type="ECO:0000256" key="12">
    <source>
        <dbReference type="ARBA" id="ARBA00023180"/>
    </source>
</evidence>
<evidence type="ECO:0000256" key="9">
    <source>
        <dbReference type="ARBA" id="ARBA00022989"/>
    </source>
</evidence>
<dbReference type="GO" id="GO:0005886">
    <property type="term" value="C:plasma membrane"/>
    <property type="evidence" value="ECO:0007669"/>
    <property type="project" value="TreeGrafter"/>
</dbReference>
<name>A0A8B6FNR7_MYTGA</name>
<evidence type="ECO:0000256" key="7">
    <source>
        <dbReference type="ARBA" id="ARBA00022737"/>
    </source>
</evidence>
<proteinExistence type="inferred from homology"/>
<dbReference type="FunFam" id="3.40.50.10140:FF:000001">
    <property type="entry name" value="Toll-like receptor 2"/>
    <property type="match status" value="1"/>
</dbReference>
<dbReference type="SUPFAM" id="SSF52058">
    <property type="entry name" value="L domain-like"/>
    <property type="match status" value="2"/>
</dbReference>
<comment type="subcellular location">
    <subcellularLocation>
        <location evidence="1">Membrane</location>
        <topology evidence="1">Single-pass type I membrane protein</topology>
    </subcellularLocation>
</comment>
<dbReference type="InterPro" id="IPR032675">
    <property type="entry name" value="LRR_dom_sf"/>
</dbReference>
<dbReference type="PRINTS" id="PR01537">
    <property type="entry name" value="INTRLKN1R1F"/>
</dbReference>
<dbReference type="GO" id="GO:0004888">
    <property type="term" value="F:transmembrane signaling receptor activity"/>
    <property type="evidence" value="ECO:0007669"/>
    <property type="project" value="InterPro"/>
</dbReference>
<sequence length="836" mass="97153">MRLNVHHHILFMSVLIYSTFCFKCSFDSTCECFLNKTTNLISAKCSDRGLRALPHFGNTSHLLDSFDGSHNKIDFIPSYIFGNAKSLIKLDLSYNNISLIFLESFHGLEKLETLDLESNNVQYNVEFIPPNCFKNTPQLRYLNLKNNVGFYPSAQRYPNLSSLTELENLKLDGLPQDSFQCGFEKLSKLTYLDLSSRDCDIGIIHSEFFHSLLHLQYMDLSNCSVVTVWKYSLSHLKNLTHLNVSYNEKLNFAGIENITNDLQFTSIEVLKFNKVHKTFEMNTEIGHRTLKYLQYTNLKELHMDSNRLQYVKTGVVSILPKTLDRLSMADNMLSFGVYILEGKNTNISFLNASFQFTSHTPSLGSFEFINRYKSQSRTNRTKRNVGVNFPLPFPKNIREAHMRRSQLQFDIPWLELTENRLEYFDVSLNLLANWWGPTVNFIHLTFLNLSSNYCSNISVYFFEGMSNLEALHIQNNLLGFNIPSDVKGEIFKPLNHLKTIDLSQNRIPELPPLFFIYLEKLEILNLRDNQIEDIDFKLIQMKNLSSIDLSKNRIQFVGSSAINNLESVADDRKFSLNLNGNPFVCSCASLEFLKWISETKIILLDRREYECKYENGKKASLANVNNIIDKLKKECSSYLGIIIGITGTIFLSVSIILFGLFYRYRWNLRYLYYMTKNKFRGYVPVIEISKKSYIYDAFISYAEQDGNFVHHDVIDNLEKEGNLKLCVHRRDFLPGNEISANITSAIHNSRKRVIILTRHYLNSQWCMFEFNMARMESMYSREIGNTLFLVFLTSIPPKELPLVLMEYIHSNSYIEYPSDEYGNVVFWQKMKEALRA</sequence>
<evidence type="ECO:0000256" key="14">
    <source>
        <dbReference type="SAM" id="SignalP"/>
    </source>
</evidence>
<keyword evidence="17" id="KW-1185">Reference proteome</keyword>
<evidence type="ECO:0000256" key="11">
    <source>
        <dbReference type="ARBA" id="ARBA00023170"/>
    </source>
</evidence>
<dbReference type="GO" id="GO:0002224">
    <property type="term" value="P:toll-like receptor signaling pathway"/>
    <property type="evidence" value="ECO:0007669"/>
    <property type="project" value="InterPro"/>
</dbReference>
<dbReference type="PIRSF" id="PIRSF037595">
    <property type="entry name" value="Toll-like_receptor"/>
    <property type="match status" value="1"/>
</dbReference>
<keyword evidence="12" id="KW-0325">Glycoprotein</keyword>
<dbReference type="InterPro" id="IPR000483">
    <property type="entry name" value="Cys-rich_flank_reg_C"/>
</dbReference>
<feature type="signal peptide" evidence="14">
    <location>
        <begin position="1"/>
        <end position="21"/>
    </location>
</feature>
<feature type="chain" id="PRO_5032275199" description="TIR domain-containing protein" evidence="14">
    <location>
        <begin position="22"/>
        <end position="836"/>
    </location>
</feature>
<dbReference type="PANTHER" id="PTHR24365">
    <property type="entry name" value="TOLL-LIKE RECEPTOR"/>
    <property type="match status" value="1"/>
</dbReference>
<dbReference type="SUPFAM" id="SSF52200">
    <property type="entry name" value="Toll/Interleukin receptor TIR domain"/>
    <property type="match status" value="1"/>
</dbReference>
<evidence type="ECO:0000256" key="10">
    <source>
        <dbReference type="ARBA" id="ARBA00023136"/>
    </source>
</evidence>
<dbReference type="Proteomes" id="UP000596742">
    <property type="component" value="Unassembled WGS sequence"/>
</dbReference>
<keyword evidence="9 13" id="KW-1133">Transmembrane helix</keyword>
<feature type="transmembrane region" description="Helical" evidence="13">
    <location>
        <begin position="638"/>
        <end position="662"/>
    </location>
</feature>
<comment type="caution">
    <text evidence="16">The sequence shown here is derived from an EMBL/GenBank/DDBJ whole genome shotgun (WGS) entry which is preliminary data.</text>
</comment>
<dbReference type="Pfam" id="PF01582">
    <property type="entry name" value="TIR"/>
    <property type="match status" value="1"/>
</dbReference>
<dbReference type="Pfam" id="PF13855">
    <property type="entry name" value="LRR_8"/>
    <property type="match status" value="2"/>
</dbReference>
<evidence type="ECO:0000256" key="13">
    <source>
        <dbReference type="SAM" id="Phobius"/>
    </source>
</evidence>
<dbReference type="Gene3D" id="3.80.10.10">
    <property type="entry name" value="Ribonuclease Inhibitor"/>
    <property type="match status" value="4"/>
</dbReference>
<dbReference type="SMART" id="SM00365">
    <property type="entry name" value="LRR_SD22"/>
    <property type="match status" value="4"/>
</dbReference>
<dbReference type="InterPro" id="IPR003591">
    <property type="entry name" value="Leu-rich_rpt_typical-subtyp"/>
</dbReference>
<evidence type="ECO:0000256" key="2">
    <source>
        <dbReference type="ARBA" id="ARBA00009634"/>
    </source>
</evidence>
<evidence type="ECO:0000313" key="17">
    <source>
        <dbReference type="Proteomes" id="UP000596742"/>
    </source>
</evidence>
<keyword evidence="3" id="KW-0399">Innate immunity</keyword>
<dbReference type="OrthoDB" id="6148273at2759"/>
<keyword evidence="10 13" id="KW-0472">Membrane</keyword>
<evidence type="ECO:0000256" key="6">
    <source>
        <dbReference type="ARBA" id="ARBA00022729"/>
    </source>
</evidence>
<reference evidence="16" key="1">
    <citation type="submission" date="2018-11" db="EMBL/GenBank/DDBJ databases">
        <authorList>
            <person name="Alioto T."/>
            <person name="Alioto T."/>
        </authorList>
    </citation>
    <scope>NUCLEOTIDE SEQUENCE</scope>
</reference>
<keyword evidence="7" id="KW-0677">Repeat</keyword>
<dbReference type="Gene3D" id="3.40.50.10140">
    <property type="entry name" value="Toll/interleukin-1 receptor homology (TIR) domain"/>
    <property type="match status" value="1"/>
</dbReference>
<dbReference type="PANTHER" id="PTHR24365:SF541">
    <property type="entry name" value="PROTEIN TOLL-RELATED"/>
    <property type="match status" value="1"/>
</dbReference>
<evidence type="ECO:0000256" key="4">
    <source>
        <dbReference type="ARBA" id="ARBA00022614"/>
    </source>
</evidence>
<dbReference type="SMART" id="SM00255">
    <property type="entry name" value="TIR"/>
    <property type="match status" value="1"/>
</dbReference>
<keyword evidence="4" id="KW-0433">Leucine-rich repeat</keyword>
<keyword evidence="11" id="KW-0675">Receptor</keyword>
<keyword evidence="5 13" id="KW-0812">Transmembrane</keyword>
<keyword evidence="8" id="KW-0391">Immunity</keyword>
<accession>A0A8B6FNR7</accession>
<feature type="domain" description="TIR" evidence="15">
    <location>
        <begin position="693"/>
        <end position="834"/>
    </location>
</feature>
<dbReference type="InterPro" id="IPR035897">
    <property type="entry name" value="Toll_tir_struct_dom_sf"/>
</dbReference>
<evidence type="ECO:0000259" key="15">
    <source>
        <dbReference type="PROSITE" id="PS50104"/>
    </source>
</evidence>
<evidence type="ECO:0000313" key="16">
    <source>
        <dbReference type="EMBL" id="VDI51691.1"/>
    </source>
</evidence>
<dbReference type="AlphaFoldDB" id="A0A8B6FNR7"/>
<evidence type="ECO:0000256" key="1">
    <source>
        <dbReference type="ARBA" id="ARBA00004479"/>
    </source>
</evidence>
<dbReference type="SMART" id="SM00082">
    <property type="entry name" value="LRRCT"/>
    <property type="match status" value="1"/>
</dbReference>
<comment type="similarity">
    <text evidence="2">Belongs to the Toll-like receptor family.</text>
</comment>
<protein>
    <recommendedName>
        <fullName evidence="15">TIR domain-containing protein</fullName>
    </recommendedName>
</protein>
<dbReference type="PROSITE" id="PS51450">
    <property type="entry name" value="LRR"/>
    <property type="match status" value="2"/>
</dbReference>
<dbReference type="InterPro" id="IPR017241">
    <property type="entry name" value="Toll-like_receptor"/>
</dbReference>
<dbReference type="GO" id="GO:0045087">
    <property type="term" value="P:innate immune response"/>
    <property type="evidence" value="ECO:0007669"/>
    <property type="project" value="UniProtKB-KW"/>
</dbReference>
<dbReference type="InterPro" id="IPR001611">
    <property type="entry name" value="Leu-rich_rpt"/>
</dbReference>
<keyword evidence="6 14" id="KW-0732">Signal</keyword>
<evidence type="ECO:0000256" key="5">
    <source>
        <dbReference type="ARBA" id="ARBA00022692"/>
    </source>
</evidence>
<organism evidence="16 17">
    <name type="scientific">Mytilus galloprovincialis</name>
    <name type="common">Mediterranean mussel</name>
    <dbReference type="NCBI Taxonomy" id="29158"/>
    <lineage>
        <taxon>Eukaryota</taxon>
        <taxon>Metazoa</taxon>
        <taxon>Spiralia</taxon>
        <taxon>Lophotrochozoa</taxon>
        <taxon>Mollusca</taxon>
        <taxon>Bivalvia</taxon>
        <taxon>Autobranchia</taxon>
        <taxon>Pteriomorphia</taxon>
        <taxon>Mytilida</taxon>
        <taxon>Mytiloidea</taxon>
        <taxon>Mytilidae</taxon>
        <taxon>Mytilinae</taxon>
        <taxon>Mytilus</taxon>
    </lineage>
</organism>
<dbReference type="EMBL" id="UYJE01007084">
    <property type="protein sequence ID" value="VDI51691.1"/>
    <property type="molecule type" value="Genomic_DNA"/>
</dbReference>
<gene>
    <name evidence="16" type="ORF">MGAL_10B029086</name>
</gene>
<evidence type="ECO:0000256" key="8">
    <source>
        <dbReference type="ARBA" id="ARBA00022859"/>
    </source>
</evidence>
<dbReference type="PROSITE" id="PS50104">
    <property type="entry name" value="TIR"/>
    <property type="match status" value="1"/>
</dbReference>
<evidence type="ECO:0000256" key="3">
    <source>
        <dbReference type="ARBA" id="ARBA00022588"/>
    </source>
</evidence>
<dbReference type="InterPro" id="IPR000157">
    <property type="entry name" value="TIR_dom"/>
</dbReference>